<evidence type="ECO:0000256" key="16">
    <source>
        <dbReference type="SAM" id="Phobius"/>
    </source>
</evidence>
<dbReference type="PANTHER" id="PTHR32552:SF68">
    <property type="entry name" value="FERRICHROME OUTER MEMBRANE TRANSPORTER_PHAGE RECEPTOR"/>
    <property type="match status" value="1"/>
</dbReference>
<feature type="domain" description="TonB-dependent receptor-like beta-barrel" evidence="17">
    <location>
        <begin position="293"/>
        <end position="735"/>
    </location>
</feature>
<dbReference type="GO" id="GO:0015891">
    <property type="term" value="P:siderophore transport"/>
    <property type="evidence" value="ECO:0007669"/>
    <property type="project" value="InterPro"/>
</dbReference>
<comment type="caution">
    <text evidence="19">The sequence shown here is derived from an EMBL/GenBank/DDBJ whole genome shotgun (WGS) entry which is preliminary data.</text>
</comment>
<dbReference type="NCBIfam" id="TIGR01783">
    <property type="entry name" value="TonB-siderophor"/>
    <property type="match status" value="1"/>
</dbReference>
<dbReference type="Gene3D" id="2.40.170.20">
    <property type="entry name" value="TonB-dependent receptor, beta-barrel domain"/>
    <property type="match status" value="1"/>
</dbReference>
<comment type="similarity">
    <text evidence="2 14 15">Belongs to the TonB-dependent receptor family.</text>
</comment>
<dbReference type="InterPro" id="IPR010105">
    <property type="entry name" value="TonB_sidphr_rcpt"/>
</dbReference>
<evidence type="ECO:0000256" key="10">
    <source>
        <dbReference type="ARBA" id="ARBA00023077"/>
    </source>
</evidence>
<evidence type="ECO:0000256" key="9">
    <source>
        <dbReference type="ARBA" id="ARBA00023065"/>
    </source>
</evidence>
<keyword evidence="12 19" id="KW-0675">Receptor</keyword>
<evidence type="ECO:0000256" key="15">
    <source>
        <dbReference type="RuleBase" id="RU003357"/>
    </source>
</evidence>
<dbReference type="AlphaFoldDB" id="M6Y632"/>
<evidence type="ECO:0000256" key="8">
    <source>
        <dbReference type="ARBA" id="ARBA00023004"/>
    </source>
</evidence>
<evidence type="ECO:0000256" key="14">
    <source>
        <dbReference type="PROSITE-ProRule" id="PRU01360"/>
    </source>
</evidence>
<evidence type="ECO:0000256" key="12">
    <source>
        <dbReference type="ARBA" id="ARBA00023170"/>
    </source>
</evidence>
<evidence type="ECO:0000256" key="7">
    <source>
        <dbReference type="ARBA" id="ARBA00022729"/>
    </source>
</evidence>
<dbReference type="Proteomes" id="UP000012138">
    <property type="component" value="Unassembled WGS sequence"/>
</dbReference>
<feature type="transmembrane region" description="Helical" evidence="16">
    <location>
        <begin position="37"/>
        <end position="57"/>
    </location>
</feature>
<comment type="subcellular location">
    <subcellularLocation>
        <location evidence="1 14">Cell outer membrane</location>
        <topology evidence="1 14">Multi-pass membrane protein</topology>
    </subcellularLocation>
</comment>
<evidence type="ECO:0000256" key="1">
    <source>
        <dbReference type="ARBA" id="ARBA00004571"/>
    </source>
</evidence>
<evidence type="ECO:0000256" key="13">
    <source>
        <dbReference type="ARBA" id="ARBA00023237"/>
    </source>
</evidence>
<name>M6Y632_9LEPT</name>
<dbReference type="PROSITE" id="PS52016">
    <property type="entry name" value="TONB_DEPENDENT_REC_3"/>
    <property type="match status" value="1"/>
</dbReference>
<dbReference type="InterPro" id="IPR039426">
    <property type="entry name" value="TonB-dep_rcpt-like"/>
</dbReference>
<evidence type="ECO:0000256" key="4">
    <source>
        <dbReference type="ARBA" id="ARBA00022452"/>
    </source>
</evidence>
<keyword evidence="16" id="KW-1133">Transmembrane helix</keyword>
<dbReference type="InterPro" id="IPR012910">
    <property type="entry name" value="Plug_dom"/>
</dbReference>
<dbReference type="CDD" id="cd01347">
    <property type="entry name" value="ligand_gated_channel"/>
    <property type="match status" value="1"/>
</dbReference>
<dbReference type="EMBL" id="AKXB02000107">
    <property type="protein sequence ID" value="EMO89165.1"/>
    <property type="molecule type" value="Genomic_DNA"/>
</dbReference>
<keyword evidence="4 14" id="KW-1134">Transmembrane beta strand</keyword>
<dbReference type="InterPro" id="IPR000531">
    <property type="entry name" value="Beta-barrel_TonB"/>
</dbReference>
<evidence type="ECO:0000256" key="6">
    <source>
        <dbReference type="ARBA" id="ARBA00022692"/>
    </source>
</evidence>
<evidence type="ECO:0000256" key="2">
    <source>
        <dbReference type="ARBA" id="ARBA00009810"/>
    </source>
</evidence>
<dbReference type="Pfam" id="PF07715">
    <property type="entry name" value="Plug"/>
    <property type="match status" value="1"/>
</dbReference>
<accession>M6Y632</accession>
<keyword evidence="8" id="KW-0408">Iron</keyword>
<keyword evidence="5" id="KW-0410">Iron transport</keyword>
<dbReference type="Gene3D" id="2.170.130.10">
    <property type="entry name" value="TonB-dependent receptor, plug domain"/>
    <property type="match status" value="1"/>
</dbReference>
<dbReference type="PROSITE" id="PS01156">
    <property type="entry name" value="TONB_DEPENDENT_REC_2"/>
    <property type="match status" value="1"/>
</dbReference>
<gene>
    <name evidence="19" type="ORF">LEP1GSC024_2391</name>
</gene>
<dbReference type="PANTHER" id="PTHR32552">
    <property type="entry name" value="FERRICHROME IRON RECEPTOR-RELATED"/>
    <property type="match status" value="1"/>
</dbReference>
<dbReference type="GO" id="GO:0015344">
    <property type="term" value="F:siderophore uptake transmembrane transporter activity"/>
    <property type="evidence" value="ECO:0007669"/>
    <property type="project" value="TreeGrafter"/>
</dbReference>
<keyword evidence="11 14" id="KW-0472">Membrane</keyword>
<evidence type="ECO:0000259" key="17">
    <source>
        <dbReference type="Pfam" id="PF00593"/>
    </source>
</evidence>
<feature type="domain" description="TonB-dependent receptor plug" evidence="18">
    <location>
        <begin position="108"/>
        <end position="211"/>
    </location>
</feature>
<dbReference type="Pfam" id="PF00593">
    <property type="entry name" value="TonB_dep_Rec_b-barrel"/>
    <property type="match status" value="1"/>
</dbReference>
<keyword evidence="9" id="KW-0406">Ion transport</keyword>
<reference evidence="19 20" key="1">
    <citation type="submission" date="2013-01" db="EMBL/GenBank/DDBJ databases">
        <authorList>
            <person name="Harkins D.M."/>
            <person name="Durkin A.S."/>
            <person name="Brinkac L.M."/>
            <person name="Haft D.H."/>
            <person name="Selengut J.D."/>
            <person name="Sanka R."/>
            <person name="DePew J."/>
            <person name="Purushe J."/>
            <person name="Whelen A.C."/>
            <person name="Vinetz J.M."/>
            <person name="Sutton G.G."/>
            <person name="Nierman W.C."/>
            <person name="Fouts D.E."/>
        </authorList>
    </citation>
    <scope>NUCLEOTIDE SEQUENCE [LARGE SCALE GENOMIC DNA]</scope>
    <source>
        <strain evidence="19 20">2001034031</strain>
    </source>
</reference>
<keyword evidence="6 14" id="KW-0812">Transmembrane</keyword>
<evidence type="ECO:0000256" key="5">
    <source>
        <dbReference type="ARBA" id="ARBA00022496"/>
    </source>
</evidence>
<dbReference type="InterPro" id="IPR037066">
    <property type="entry name" value="Plug_dom_sf"/>
</dbReference>
<dbReference type="GO" id="GO:0038023">
    <property type="term" value="F:signaling receptor activity"/>
    <property type="evidence" value="ECO:0007669"/>
    <property type="project" value="InterPro"/>
</dbReference>
<keyword evidence="13 14" id="KW-0998">Cell outer membrane</keyword>
<keyword evidence="10 15" id="KW-0798">TonB box</keyword>
<evidence type="ECO:0000259" key="18">
    <source>
        <dbReference type="Pfam" id="PF07715"/>
    </source>
</evidence>
<dbReference type="InterPro" id="IPR010917">
    <property type="entry name" value="TonB_rcpt_CS"/>
</dbReference>
<dbReference type="InterPro" id="IPR036942">
    <property type="entry name" value="Beta-barrel_TonB_sf"/>
</dbReference>
<evidence type="ECO:0000256" key="11">
    <source>
        <dbReference type="ARBA" id="ARBA00023136"/>
    </source>
</evidence>
<organism evidence="19 20">
    <name type="scientific">Leptospira noguchii str. 2001034031</name>
    <dbReference type="NCBI Taxonomy" id="1193053"/>
    <lineage>
        <taxon>Bacteria</taxon>
        <taxon>Pseudomonadati</taxon>
        <taxon>Spirochaetota</taxon>
        <taxon>Spirochaetia</taxon>
        <taxon>Leptospirales</taxon>
        <taxon>Leptospiraceae</taxon>
        <taxon>Leptospira</taxon>
    </lineage>
</organism>
<dbReference type="SUPFAM" id="SSF56935">
    <property type="entry name" value="Porins"/>
    <property type="match status" value="1"/>
</dbReference>
<sequence>MRFMLGHLPVNVFFRGYRIMEKIEPFIAFSSLKKNTIFYFFLSFLSLGILLSPIRIFSQEHLQFEKESTETKDLKMEELTKDKKRSEGIFVKGYTEKGFTGMKQNVRLKDIPATVNIIDDKELKARAADQWLSAISYVPGIFVIQNYGGFNTLTIRGLDSRNTLLLKDGARDDTFLIQNSSPMSNLTNVERIEILKGPNSVLYGQGAMAGVIHIITKKPQKKAGYELSVTKGSFDTNRVYVGATGPIGTESLRYRIDAATSRYQGFRKNSYNLNNISTSFEWDISVKHTLSIFSGKTFDFTKPDAGLPKSKNPNIDLVTPGIRLNNNYNTKEDYLKNESGNFKIQLDSKFSNKFSMRSFISYLPQTYYYFSAEDLILSSTNENTIERDHLHFETKRSPLQGTIELQCIFQTGFKHNLLSGYEYHWMVSRHRQRYFPVGSTNINLLYPQVDTAQPLPVNFRDRKILYQQMHSLYFQDLMELSKFIKFVLGGRYDSWTRENVTEKLSDWNDTYVSKTEDRTTNRFDAKVFTYRLGLVYQPIYYYTAYLGYSTAFIPVTFINIKGNQLKPEMGEQIELGQRIEFAKGKIQLTSALFAAKKYDVAVRINSKPDSYDQAGELRTNGYEFDIDLRLTKRWNLKSGYAHTIAEWESFRFVDSKGNEIDYKGNRPINVPRNTANLWTTYTFASGLGFGLGGRYIDSIAGDNANSFSIPPYGIYDASLYYQYNHFHFQINCNNISNRKFFISSTPNPTPGPPRQFLFTASAKF</sequence>
<evidence type="ECO:0000313" key="20">
    <source>
        <dbReference type="Proteomes" id="UP000012138"/>
    </source>
</evidence>
<keyword evidence="7" id="KW-0732">Signal</keyword>
<dbReference type="GO" id="GO:0009279">
    <property type="term" value="C:cell outer membrane"/>
    <property type="evidence" value="ECO:0007669"/>
    <property type="project" value="UniProtKB-SubCell"/>
</dbReference>
<protein>
    <submittedName>
        <fullName evidence="19">TonB-dependent siderophore receptor</fullName>
    </submittedName>
</protein>
<keyword evidence="3 14" id="KW-0813">Transport</keyword>
<proteinExistence type="inferred from homology"/>
<evidence type="ECO:0000313" key="19">
    <source>
        <dbReference type="EMBL" id="EMO89165.1"/>
    </source>
</evidence>
<evidence type="ECO:0000256" key="3">
    <source>
        <dbReference type="ARBA" id="ARBA00022448"/>
    </source>
</evidence>